<protein>
    <submittedName>
        <fullName evidence="7">Carbohydrate kinase</fullName>
    </submittedName>
</protein>
<evidence type="ECO:0000256" key="2">
    <source>
        <dbReference type="ARBA" id="ARBA00022679"/>
    </source>
</evidence>
<dbReference type="AlphaFoldDB" id="A0A235EHJ4"/>
<dbReference type="SUPFAM" id="SSF53613">
    <property type="entry name" value="Ribokinase-like"/>
    <property type="match status" value="1"/>
</dbReference>
<name>A0A235EHJ4_9BURK</name>
<dbReference type="RefSeq" id="WP_094290770.1">
    <property type="nucleotide sequence ID" value="NZ_NOIG01000011.1"/>
</dbReference>
<evidence type="ECO:0000259" key="6">
    <source>
        <dbReference type="Pfam" id="PF00294"/>
    </source>
</evidence>
<comment type="similarity">
    <text evidence="1">Belongs to the carbohydrate kinase PfkB family.</text>
</comment>
<dbReference type="Gene3D" id="3.40.1190.20">
    <property type="match status" value="1"/>
</dbReference>
<dbReference type="EMBL" id="NOIG01000011">
    <property type="protein sequence ID" value="OYD48528.1"/>
    <property type="molecule type" value="Genomic_DNA"/>
</dbReference>
<evidence type="ECO:0000256" key="5">
    <source>
        <dbReference type="ARBA" id="ARBA00022840"/>
    </source>
</evidence>
<feature type="domain" description="Carbohydrate kinase PfkB" evidence="6">
    <location>
        <begin position="20"/>
        <end position="323"/>
    </location>
</feature>
<keyword evidence="2" id="KW-0808">Transferase</keyword>
<dbReference type="Proteomes" id="UP000215441">
    <property type="component" value="Unassembled WGS sequence"/>
</dbReference>
<dbReference type="GO" id="GO:0016301">
    <property type="term" value="F:kinase activity"/>
    <property type="evidence" value="ECO:0007669"/>
    <property type="project" value="UniProtKB-KW"/>
</dbReference>
<dbReference type="InterPro" id="IPR029056">
    <property type="entry name" value="Ribokinase-like"/>
</dbReference>
<organism evidence="7 8">
    <name type="scientific">Acidovorax kalamii</name>
    <dbReference type="NCBI Taxonomy" id="2004485"/>
    <lineage>
        <taxon>Bacteria</taxon>
        <taxon>Pseudomonadati</taxon>
        <taxon>Pseudomonadota</taxon>
        <taxon>Betaproteobacteria</taxon>
        <taxon>Burkholderiales</taxon>
        <taxon>Comamonadaceae</taxon>
        <taxon>Acidovorax</taxon>
    </lineage>
</organism>
<evidence type="ECO:0000256" key="4">
    <source>
        <dbReference type="ARBA" id="ARBA00022777"/>
    </source>
</evidence>
<dbReference type="InterPro" id="IPR002173">
    <property type="entry name" value="Carboh/pur_kinase_PfkB_CS"/>
</dbReference>
<dbReference type="PANTHER" id="PTHR43085">
    <property type="entry name" value="HEXOKINASE FAMILY MEMBER"/>
    <property type="match status" value="1"/>
</dbReference>
<reference evidence="7 8" key="1">
    <citation type="submission" date="2017-07" db="EMBL/GenBank/DDBJ databases">
        <title>Acidovorax KNDSW TSA 6 genome sequence and assembly.</title>
        <authorList>
            <person name="Mayilraj S."/>
        </authorList>
    </citation>
    <scope>NUCLEOTIDE SEQUENCE [LARGE SCALE GENOMIC DNA]</scope>
    <source>
        <strain evidence="7 8">KNDSW-TSA6</strain>
    </source>
</reference>
<keyword evidence="4 7" id="KW-0418">Kinase</keyword>
<proteinExistence type="inferred from homology"/>
<dbReference type="InterPro" id="IPR050306">
    <property type="entry name" value="PfkB_Carbo_kinase"/>
</dbReference>
<dbReference type="InterPro" id="IPR011611">
    <property type="entry name" value="PfkB_dom"/>
</dbReference>
<comment type="caution">
    <text evidence="7">The sequence shown here is derived from an EMBL/GenBank/DDBJ whole genome shotgun (WGS) entry which is preliminary data.</text>
</comment>
<keyword evidence="3" id="KW-0547">Nucleotide-binding</keyword>
<sequence length="344" mass="35910">MTSAPNTSTATTPIHAAIAGEALIDLIRRPDGSYLPCLGGALYNLCRALARQGVGTQYLNPLSRDRFGRELAAQLVADGVVLAQPEPVQQVTSLAVVNLDANGHPDYAFYREGVADRAVSAAGLGESCAALPALQLVCTGALALDARDTAIYLPWLAAQRAAGRCVVVDANLRPSVMPDLAAYRTMVHAALAHAHIIKASDEDLEHLAVPGADALARAQHLLAANPQAHLLALTLGAEGAWLLHRSGAQCFAKEAQPLQVVDTVGAGDSFLAGLLAHLLRQSQAAGVASFTQFVDGLTADACQLALRHALASASLCVMEQGCVPPGWEAARAWSEQHPAAQDPR</sequence>
<keyword evidence="8" id="KW-1185">Reference proteome</keyword>
<evidence type="ECO:0000313" key="8">
    <source>
        <dbReference type="Proteomes" id="UP000215441"/>
    </source>
</evidence>
<keyword evidence="5" id="KW-0067">ATP-binding</keyword>
<dbReference type="PROSITE" id="PS00584">
    <property type="entry name" value="PFKB_KINASES_2"/>
    <property type="match status" value="1"/>
</dbReference>
<evidence type="ECO:0000256" key="3">
    <source>
        <dbReference type="ARBA" id="ARBA00022741"/>
    </source>
</evidence>
<dbReference type="GO" id="GO:0005524">
    <property type="term" value="F:ATP binding"/>
    <property type="evidence" value="ECO:0007669"/>
    <property type="project" value="UniProtKB-KW"/>
</dbReference>
<evidence type="ECO:0000313" key="7">
    <source>
        <dbReference type="EMBL" id="OYD48528.1"/>
    </source>
</evidence>
<accession>A0A235EHJ4</accession>
<dbReference type="PANTHER" id="PTHR43085:SF1">
    <property type="entry name" value="PSEUDOURIDINE KINASE-RELATED"/>
    <property type="match status" value="1"/>
</dbReference>
<dbReference type="OrthoDB" id="9779730at2"/>
<evidence type="ECO:0000256" key="1">
    <source>
        <dbReference type="ARBA" id="ARBA00010688"/>
    </source>
</evidence>
<dbReference type="Pfam" id="PF00294">
    <property type="entry name" value="PfkB"/>
    <property type="match status" value="1"/>
</dbReference>
<gene>
    <name evidence="7" type="ORF">CBY09_16930</name>
</gene>